<dbReference type="InterPro" id="IPR013766">
    <property type="entry name" value="Thioredoxin_domain"/>
</dbReference>
<dbReference type="Proteomes" id="UP001600165">
    <property type="component" value="Unassembled WGS sequence"/>
</dbReference>
<proteinExistence type="predicted"/>
<dbReference type="PROSITE" id="PS51352">
    <property type="entry name" value="THIOREDOXIN_2"/>
    <property type="match status" value="1"/>
</dbReference>
<keyword evidence="1" id="KW-0560">Oxidoreductase</keyword>
<dbReference type="Gene3D" id="3.40.30.10">
    <property type="entry name" value="Glutaredoxin"/>
    <property type="match status" value="1"/>
</dbReference>
<dbReference type="Pfam" id="PF00578">
    <property type="entry name" value="AhpC-TSA"/>
    <property type="match status" value="1"/>
</dbReference>
<evidence type="ECO:0000256" key="3">
    <source>
        <dbReference type="ARBA" id="ARBA00023284"/>
    </source>
</evidence>
<dbReference type="RefSeq" id="WP_377966938.1">
    <property type="nucleotide sequence ID" value="NZ_JBHZOL010000094.1"/>
</dbReference>
<comment type="caution">
    <text evidence="5">The sequence shown here is derived from an EMBL/GenBank/DDBJ whole genome shotgun (WGS) entry which is preliminary data.</text>
</comment>
<feature type="domain" description="Thioredoxin" evidence="4">
    <location>
        <begin position="28"/>
        <end position="177"/>
    </location>
</feature>
<keyword evidence="6" id="KW-1185">Reference proteome</keyword>
<evidence type="ECO:0000313" key="6">
    <source>
        <dbReference type="Proteomes" id="UP001600165"/>
    </source>
</evidence>
<gene>
    <name evidence="5" type="ORF">ACFVKH_16235</name>
</gene>
<accession>A0ABW6IHZ7</accession>
<sequence>MLTSTNFSGLINQRFFKNFLPIPACSRLNIGDRAPDFHLLHVQSKEMVTLSDYWGKQPVVLAFTRIFTENQYCPLCFPHIVALNKASKRLQAKGAAVLLITSTDERQSQIVQRDLGLEIPLLSNPSCQVFRRYGTGQALGAPLPAQFVLDRQGNVVYRHLFSFLDANARTEQLLKYL</sequence>
<dbReference type="SUPFAM" id="SSF52833">
    <property type="entry name" value="Thioredoxin-like"/>
    <property type="match status" value="1"/>
</dbReference>
<dbReference type="InterPro" id="IPR036249">
    <property type="entry name" value="Thioredoxin-like_sf"/>
</dbReference>
<evidence type="ECO:0000256" key="2">
    <source>
        <dbReference type="ARBA" id="ARBA00022862"/>
    </source>
</evidence>
<keyword evidence="1" id="KW-0575">Peroxidase</keyword>
<dbReference type="PANTHER" id="PTHR43110">
    <property type="entry name" value="THIOL PEROXIDASE"/>
    <property type="match status" value="1"/>
</dbReference>
<dbReference type="InterPro" id="IPR050455">
    <property type="entry name" value="Tpx_Peroxidase_subfamily"/>
</dbReference>
<name>A0ABW6IHZ7_9CYAN</name>
<keyword evidence="2" id="KW-0049">Antioxidant</keyword>
<reference evidence="5 6" key="1">
    <citation type="submission" date="2024-10" db="EMBL/GenBank/DDBJ databases">
        <authorList>
            <person name="Ratan Roy A."/>
            <person name="Morales Sandoval P.H."/>
            <person name="De Los Santos Villalobos S."/>
            <person name="Chakraborty S."/>
            <person name="Mukherjee J."/>
        </authorList>
    </citation>
    <scope>NUCLEOTIDE SEQUENCE [LARGE SCALE GENOMIC DNA]</scope>
    <source>
        <strain evidence="5 6">S1</strain>
    </source>
</reference>
<dbReference type="EMBL" id="JBHZOL010000094">
    <property type="protein sequence ID" value="MFE4107837.1"/>
    <property type="molecule type" value="Genomic_DNA"/>
</dbReference>
<evidence type="ECO:0000313" key="5">
    <source>
        <dbReference type="EMBL" id="MFE4107837.1"/>
    </source>
</evidence>
<keyword evidence="3" id="KW-0676">Redox-active center</keyword>
<protein>
    <submittedName>
        <fullName evidence="5">Peroxiredoxin family protein</fullName>
    </submittedName>
</protein>
<evidence type="ECO:0000256" key="1">
    <source>
        <dbReference type="ARBA" id="ARBA00022559"/>
    </source>
</evidence>
<dbReference type="PANTHER" id="PTHR43110:SF1">
    <property type="entry name" value="THIOL PEROXIDASE"/>
    <property type="match status" value="1"/>
</dbReference>
<dbReference type="InterPro" id="IPR000866">
    <property type="entry name" value="AhpC/TSA"/>
</dbReference>
<evidence type="ECO:0000259" key="4">
    <source>
        <dbReference type="PROSITE" id="PS51352"/>
    </source>
</evidence>
<organism evidence="5 6">
    <name type="scientific">Almyronema epifaneia S1</name>
    <dbReference type="NCBI Taxonomy" id="2991925"/>
    <lineage>
        <taxon>Bacteria</taxon>
        <taxon>Bacillati</taxon>
        <taxon>Cyanobacteriota</taxon>
        <taxon>Cyanophyceae</taxon>
        <taxon>Nodosilineales</taxon>
        <taxon>Nodosilineaceae</taxon>
        <taxon>Almyronema</taxon>
        <taxon>Almyronema epifaneia</taxon>
    </lineage>
</organism>